<keyword evidence="3 7" id="KW-0328">Glycosyltransferase</keyword>
<evidence type="ECO:0000256" key="7">
    <source>
        <dbReference type="RuleBase" id="RU000587"/>
    </source>
</evidence>
<dbReference type="STRING" id="1313304.CALK_1365"/>
<dbReference type="EMBL" id="ASJR01000010">
    <property type="protein sequence ID" value="ERP31704.1"/>
    <property type="molecule type" value="Genomic_DNA"/>
</dbReference>
<comment type="cofactor">
    <cofactor evidence="1 7">
        <name>pyridoxal 5'-phosphate</name>
        <dbReference type="ChEBI" id="CHEBI:597326"/>
    </cofactor>
</comment>
<evidence type="ECO:0000256" key="5">
    <source>
        <dbReference type="ARBA" id="ARBA00022898"/>
    </source>
</evidence>
<sequence>MEDFKNFYNLYLRNFLSKDEETATLYDKYMALSYAVRTHVADQWIATQYVYRNKQVKRVYYLSLDYSFGRSLKRYIVDAGIENDVEKMASNIGATMEEIYSCEYEFDFGNAPKGEIAHCIMETLASQGLAAMGYGLWYNFAGFKQKIEAGQQKEIPYNWRAVDYPWVVKRTEYTEEIGFGGHVVAHDEDLPVHGRWIPDQFVTASPVDYPVVGYKNGVVNTVRFWEGLSTGEFHPEYANHGDYSRACEEKHASTDVTLFLFPDDSVRKVTEVRIKQQYFLAASSLRDIIRRYKNSSDTLRDIGDNIVIHISDSKCAIAVIEFISILIQQEGFTLQESVVIAEKVFIFSSTAMDHSQVEKWPLYMVEKVLPYHALLIKELNQQFLDLLRREKQLPDDAARNLSLIEEGLVKKVRMGNICVLISQFVSGISDYQTQYLRKNLFSEFNTYFNKNFFSGLNGISLRRWLIIPNPDLAEVVSKYIGQRWIGNNRELLTLENKANDPNFHKDLVTLKYRAKEWLATYLLQEFSCRIDPRSMVVMHNRRIHPTSGQTVQVLYILYRYLLLKEGKDFCPRTYIIGGYAAPSDFLSKQIIKLIHLVSHIVNSNQDTSDRLQLVFIPNCNASQDERLLPAVDLVEQPSARNGVAYGLNLMRYVVNGAIPAVGINPPDREIADILGRNSVFLYGSEEETSYDPLKIIEDEDNVLNLVFEFLDKRIPDFEGGKRIYPLLSSLRYNDELATLQYFKDYCAMQDRIDAAFVDSSDWMSRVIRNLGRAGLASLDDLILEFYNNVWGK</sequence>
<dbReference type="EC" id="2.4.1.1" evidence="7"/>
<gene>
    <name evidence="8" type="ORF">CALK_1365</name>
</gene>
<dbReference type="SUPFAM" id="SSF53756">
    <property type="entry name" value="UDP-Glycosyltransferase/glycogen phosphorylase"/>
    <property type="match status" value="1"/>
</dbReference>
<dbReference type="PANTHER" id="PTHR11468:SF3">
    <property type="entry name" value="GLYCOGEN PHOSPHORYLASE, LIVER FORM"/>
    <property type="match status" value="1"/>
</dbReference>
<dbReference type="Proteomes" id="UP000017148">
    <property type="component" value="Unassembled WGS sequence"/>
</dbReference>
<evidence type="ECO:0000313" key="9">
    <source>
        <dbReference type="Proteomes" id="UP000017148"/>
    </source>
</evidence>
<dbReference type="Pfam" id="PF00343">
    <property type="entry name" value="Phosphorylase"/>
    <property type="match status" value="1"/>
</dbReference>
<dbReference type="NCBIfam" id="TIGR02093">
    <property type="entry name" value="P_ylase"/>
    <property type="match status" value="1"/>
</dbReference>
<reference evidence="8 9" key="1">
    <citation type="journal article" date="2013" name="Environ. Microbiol.">
        <title>Genome analysis of Chitinivibrio alkaliphilus gen. nov., sp. nov., a novel extremely haloalkaliphilic anaerobic chitinolytic bacterium from the candidate phylum Termite Group 3.</title>
        <authorList>
            <person name="Sorokin D.Y."/>
            <person name="Gumerov V.M."/>
            <person name="Rakitin A.L."/>
            <person name="Beletsky A.V."/>
            <person name="Damste J.S."/>
            <person name="Muyzer G."/>
            <person name="Mardanov A.V."/>
            <person name="Ravin N.V."/>
        </authorList>
    </citation>
    <scope>NUCLEOTIDE SEQUENCE [LARGE SCALE GENOMIC DNA]</scope>
    <source>
        <strain evidence="8 9">ACht1</strain>
    </source>
</reference>
<dbReference type="GO" id="GO:0030170">
    <property type="term" value="F:pyridoxal phosphate binding"/>
    <property type="evidence" value="ECO:0007669"/>
    <property type="project" value="InterPro"/>
</dbReference>
<dbReference type="PANTHER" id="PTHR11468">
    <property type="entry name" value="GLYCOGEN PHOSPHORYLASE"/>
    <property type="match status" value="1"/>
</dbReference>
<evidence type="ECO:0000256" key="2">
    <source>
        <dbReference type="ARBA" id="ARBA00006047"/>
    </source>
</evidence>
<evidence type="ECO:0000256" key="1">
    <source>
        <dbReference type="ARBA" id="ARBA00001933"/>
    </source>
</evidence>
<comment type="caution">
    <text evidence="8">The sequence shown here is derived from an EMBL/GenBank/DDBJ whole genome shotgun (WGS) entry which is preliminary data.</text>
</comment>
<dbReference type="PIRSF" id="PIRSF000460">
    <property type="entry name" value="Pprylas_GlgP"/>
    <property type="match status" value="1"/>
</dbReference>
<dbReference type="AlphaFoldDB" id="U7D5A6"/>
<evidence type="ECO:0000313" key="8">
    <source>
        <dbReference type="EMBL" id="ERP31704.1"/>
    </source>
</evidence>
<dbReference type="FunFam" id="3.40.50.2000:FF:000153">
    <property type="entry name" value="Alpha-1,4 glucan phosphorylase"/>
    <property type="match status" value="1"/>
</dbReference>
<evidence type="ECO:0000256" key="3">
    <source>
        <dbReference type="ARBA" id="ARBA00022676"/>
    </source>
</evidence>
<comment type="catalytic activity">
    <reaction evidence="7">
        <text>[(1-&gt;4)-alpha-D-glucosyl](n) + phosphate = [(1-&gt;4)-alpha-D-glucosyl](n-1) + alpha-D-glucose 1-phosphate</text>
        <dbReference type="Rhea" id="RHEA:41732"/>
        <dbReference type="Rhea" id="RHEA-COMP:9584"/>
        <dbReference type="Rhea" id="RHEA-COMP:9586"/>
        <dbReference type="ChEBI" id="CHEBI:15444"/>
        <dbReference type="ChEBI" id="CHEBI:43474"/>
        <dbReference type="ChEBI" id="CHEBI:58601"/>
        <dbReference type="EC" id="2.4.1.1"/>
    </reaction>
</comment>
<comment type="similarity">
    <text evidence="2 7">Belongs to the glycogen phosphorylase family.</text>
</comment>
<dbReference type="Gene3D" id="3.40.50.2000">
    <property type="entry name" value="Glycogen Phosphorylase B"/>
    <property type="match status" value="2"/>
</dbReference>
<organism evidence="8 9">
    <name type="scientific">Chitinivibrio alkaliphilus ACht1</name>
    <dbReference type="NCBI Taxonomy" id="1313304"/>
    <lineage>
        <taxon>Bacteria</taxon>
        <taxon>Pseudomonadati</taxon>
        <taxon>Fibrobacterota</taxon>
        <taxon>Chitinivibrionia</taxon>
        <taxon>Chitinivibrionales</taxon>
        <taxon>Chitinivibrionaceae</taxon>
        <taxon>Chitinivibrio</taxon>
    </lineage>
</organism>
<dbReference type="OrthoDB" id="9760804at2"/>
<dbReference type="InterPro" id="IPR000811">
    <property type="entry name" value="Glyco_trans_35"/>
</dbReference>
<comment type="function">
    <text evidence="7">Allosteric enzyme that catalyzes the rate-limiting step in glycogen catabolism, the phosphorolytic cleavage of glycogen to produce glucose-1-phosphate, and plays a central role in maintaining cellular and organismal glucose homeostasis.</text>
</comment>
<dbReference type="GO" id="GO:0005737">
    <property type="term" value="C:cytoplasm"/>
    <property type="evidence" value="ECO:0007669"/>
    <property type="project" value="TreeGrafter"/>
</dbReference>
<keyword evidence="9" id="KW-1185">Reference proteome</keyword>
<dbReference type="RefSeq" id="WP_022636827.1">
    <property type="nucleotide sequence ID" value="NZ_ASJR01000010.1"/>
</dbReference>
<dbReference type="GO" id="GO:0005980">
    <property type="term" value="P:glycogen catabolic process"/>
    <property type="evidence" value="ECO:0007669"/>
    <property type="project" value="TreeGrafter"/>
</dbReference>
<dbReference type="eggNOG" id="COG0058">
    <property type="taxonomic scope" value="Bacteria"/>
</dbReference>
<dbReference type="GO" id="GO:0008184">
    <property type="term" value="F:glycogen phosphorylase activity"/>
    <property type="evidence" value="ECO:0007669"/>
    <property type="project" value="InterPro"/>
</dbReference>
<evidence type="ECO:0000256" key="4">
    <source>
        <dbReference type="ARBA" id="ARBA00022679"/>
    </source>
</evidence>
<protein>
    <recommendedName>
        <fullName evidence="7">Alpha-1,4 glucan phosphorylase</fullName>
        <ecNumber evidence="7">2.4.1.1</ecNumber>
    </recommendedName>
</protein>
<dbReference type="InterPro" id="IPR011833">
    <property type="entry name" value="Glycg_phsphrylas"/>
</dbReference>
<evidence type="ECO:0000256" key="6">
    <source>
        <dbReference type="ARBA" id="ARBA00023277"/>
    </source>
</evidence>
<keyword evidence="4 7" id="KW-0808">Transferase</keyword>
<proteinExistence type="inferred from homology"/>
<keyword evidence="5 7" id="KW-0663">Pyridoxal phosphate</keyword>
<name>U7D5A6_9BACT</name>
<accession>U7D5A6</accession>
<keyword evidence="6 7" id="KW-0119">Carbohydrate metabolism</keyword>